<name>A0A7H9AQG9_9FLAO</name>
<gene>
    <name evidence="1" type="ORF">HYG79_10135</name>
</gene>
<dbReference type="KEGG" id="cagg:HYG79_10135"/>
<dbReference type="EMBL" id="CP058595">
    <property type="protein sequence ID" value="QLG45690.1"/>
    <property type="molecule type" value="Genomic_DNA"/>
</dbReference>
<accession>A0A7H9AQG9</accession>
<keyword evidence="2" id="KW-1185">Reference proteome</keyword>
<proteinExistence type="predicted"/>
<dbReference type="PROSITE" id="PS51257">
    <property type="entry name" value="PROKAR_LIPOPROTEIN"/>
    <property type="match status" value="1"/>
</dbReference>
<reference evidence="1 2" key="1">
    <citation type="journal article" date="2006" name="Int. J. Syst. Evol. Microbiol.">
        <title>Costertonia aggregata gen. nov., sp. nov., a mesophilic marine bacterium of the family Flavobacteriaceae, isolated from a mature biofilm.</title>
        <authorList>
            <person name="Kwon K.K."/>
            <person name="Lee Y.K."/>
            <person name="Lee H.K."/>
        </authorList>
    </citation>
    <scope>NUCLEOTIDE SEQUENCE [LARGE SCALE GENOMIC DNA]</scope>
    <source>
        <strain evidence="1 2">KCCM 42265</strain>
    </source>
</reference>
<evidence type="ECO:0008006" key="3">
    <source>
        <dbReference type="Google" id="ProtNLM"/>
    </source>
</evidence>
<dbReference type="Proteomes" id="UP000509302">
    <property type="component" value="Chromosome"/>
</dbReference>
<dbReference type="AlphaFoldDB" id="A0A7H9AQG9"/>
<protein>
    <recommendedName>
        <fullName evidence="3">Lipocalin family protein</fullName>
    </recommendedName>
</protein>
<evidence type="ECO:0000313" key="2">
    <source>
        <dbReference type="Proteomes" id="UP000509302"/>
    </source>
</evidence>
<evidence type="ECO:0000313" key="1">
    <source>
        <dbReference type="EMBL" id="QLG45690.1"/>
    </source>
</evidence>
<organism evidence="1 2">
    <name type="scientific">Costertonia aggregata</name>
    <dbReference type="NCBI Taxonomy" id="343403"/>
    <lineage>
        <taxon>Bacteria</taxon>
        <taxon>Pseudomonadati</taxon>
        <taxon>Bacteroidota</taxon>
        <taxon>Flavobacteriia</taxon>
        <taxon>Flavobacteriales</taxon>
        <taxon>Flavobacteriaceae</taxon>
        <taxon>Costertonia</taxon>
    </lineage>
</organism>
<dbReference type="RefSeq" id="WP_179241977.1">
    <property type="nucleotide sequence ID" value="NZ_CP058595.1"/>
</dbReference>
<sequence>MFKKLIFLVFTVFVVSCSKNNDTPDDISLEGDWVLTNVICFCGFGQDYDFSGNTISFDTRANKITVQNTGEFDFLAEPGTYAYSGSGNQITLNDRSYVFEIEEETTLRLIFADEPLIADDEVTFTYRKN</sequence>